<dbReference type="EMBL" id="LAZR01056667">
    <property type="protein sequence ID" value="KKK73700.1"/>
    <property type="molecule type" value="Genomic_DNA"/>
</dbReference>
<dbReference type="AlphaFoldDB" id="A0A0F8YIY6"/>
<gene>
    <name evidence="1" type="ORF">LCGC14_2891230</name>
</gene>
<proteinExistence type="predicted"/>
<comment type="caution">
    <text evidence="1">The sequence shown here is derived from an EMBL/GenBank/DDBJ whole genome shotgun (WGS) entry which is preliminary data.</text>
</comment>
<protein>
    <submittedName>
        <fullName evidence="1">Uncharacterized protein</fullName>
    </submittedName>
</protein>
<evidence type="ECO:0000313" key="1">
    <source>
        <dbReference type="EMBL" id="KKK73700.1"/>
    </source>
</evidence>
<organism evidence="1">
    <name type="scientific">marine sediment metagenome</name>
    <dbReference type="NCBI Taxonomy" id="412755"/>
    <lineage>
        <taxon>unclassified sequences</taxon>
        <taxon>metagenomes</taxon>
        <taxon>ecological metagenomes</taxon>
    </lineage>
</organism>
<sequence>MAVDTKLSDLTELSAAPASTDEVYLNDGGTSKKITVANLFSGKQTIWVPVSEMYPSTSAGCAVLAKVETTAGRPDFYALDFDTTTEQHAQWVTAMPKRWNLGTVTFQAFWTVSAAGTGGLDGVVWGLEAVAVTADGTIDVAYGTEVVVGIDAEQTLEDLWMTAESGAVTIAGTPADDDLVFFQISRVTGSSTPLDDMDADARLLGVKLFWTSDIGTDD</sequence>
<name>A0A0F8YIY6_9ZZZZ</name>
<accession>A0A0F8YIY6</accession>
<reference evidence="1" key="1">
    <citation type="journal article" date="2015" name="Nature">
        <title>Complex archaea that bridge the gap between prokaryotes and eukaryotes.</title>
        <authorList>
            <person name="Spang A."/>
            <person name="Saw J.H."/>
            <person name="Jorgensen S.L."/>
            <person name="Zaremba-Niedzwiedzka K."/>
            <person name="Martijn J."/>
            <person name="Lind A.E."/>
            <person name="van Eijk R."/>
            <person name="Schleper C."/>
            <person name="Guy L."/>
            <person name="Ettema T.J."/>
        </authorList>
    </citation>
    <scope>NUCLEOTIDE SEQUENCE</scope>
</reference>